<dbReference type="EMBL" id="PQXO01000862">
    <property type="protein sequence ID" value="TGO82309.1"/>
    <property type="molecule type" value="Genomic_DNA"/>
</dbReference>
<gene>
    <name evidence="2" type="ORF">BPOR_0866g00050</name>
</gene>
<evidence type="ECO:0000313" key="3">
    <source>
        <dbReference type="Proteomes" id="UP000297280"/>
    </source>
</evidence>
<comment type="caution">
    <text evidence="2">The sequence shown here is derived from an EMBL/GenBank/DDBJ whole genome shotgun (WGS) entry which is preliminary data.</text>
</comment>
<keyword evidence="3" id="KW-1185">Reference proteome</keyword>
<dbReference type="OrthoDB" id="3487438at2759"/>
<organism evidence="2 3">
    <name type="scientific">Botrytis porri</name>
    <dbReference type="NCBI Taxonomy" id="87229"/>
    <lineage>
        <taxon>Eukaryota</taxon>
        <taxon>Fungi</taxon>
        <taxon>Dikarya</taxon>
        <taxon>Ascomycota</taxon>
        <taxon>Pezizomycotina</taxon>
        <taxon>Leotiomycetes</taxon>
        <taxon>Helotiales</taxon>
        <taxon>Sclerotiniaceae</taxon>
        <taxon>Botrytis</taxon>
    </lineage>
</organism>
<feature type="region of interest" description="Disordered" evidence="1">
    <location>
        <begin position="166"/>
        <end position="197"/>
    </location>
</feature>
<evidence type="ECO:0000313" key="2">
    <source>
        <dbReference type="EMBL" id="TGO82309.1"/>
    </source>
</evidence>
<name>A0A4Z1KLH5_9HELO</name>
<proteinExistence type="predicted"/>
<protein>
    <submittedName>
        <fullName evidence="2">Uncharacterized protein</fullName>
    </submittedName>
</protein>
<sequence length="197" mass="22883">MPYCLLNVSELPLKTLEPSPRVVDVKKYMESRLGVYSARKTMAPLDTVVTFLWLKDPRYLQQFLNRRCPLFICQIKWKDPDDKITAWEITVMRQKMSESLHTTELGIVMSARSENGGSLVKTIKLHYITDGHILRFEYHDQDSDNIWEAPVMYTTKKTSAATLAKPEPMGKSATLFHEGSHRTRVQRISRPQNRSRR</sequence>
<feature type="compositionally biased region" description="Basic residues" evidence="1">
    <location>
        <begin position="182"/>
        <end position="197"/>
    </location>
</feature>
<reference evidence="2 3" key="1">
    <citation type="submission" date="2017-12" db="EMBL/GenBank/DDBJ databases">
        <title>Comparative genomics of Botrytis spp.</title>
        <authorList>
            <person name="Valero-Jimenez C.A."/>
            <person name="Tapia P."/>
            <person name="Veloso J."/>
            <person name="Silva-Moreno E."/>
            <person name="Staats M."/>
            <person name="Valdes J.H."/>
            <person name="Van Kan J.A.L."/>
        </authorList>
    </citation>
    <scope>NUCLEOTIDE SEQUENCE [LARGE SCALE GENOMIC DNA]</scope>
    <source>
        <strain evidence="2 3">MUCL3349</strain>
    </source>
</reference>
<dbReference type="AlphaFoldDB" id="A0A4Z1KLH5"/>
<dbReference type="Proteomes" id="UP000297280">
    <property type="component" value="Unassembled WGS sequence"/>
</dbReference>
<evidence type="ECO:0000256" key="1">
    <source>
        <dbReference type="SAM" id="MobiDB-lite"/>
    </source>
</evidence>
<accession>A0A4Z1KLH5</accession>